<feature type="transmembrane region" description="Helical" evidence="1">
    <location>
        <begin position="324"/>
        <end position="343"/>
    </location>
</feature>
<feature type="transmembrane region" description="Helical" evidence="1">
    <location>
        <begin position="216"/>
        <end position="237"/>
    </location>
</feature>
<evidence type="ECO:0000313" key="2">
    <source>
        <dbReference type="EMBL" id="SIM57599.1"/>
    </source>
</evidence>
<evidence type="ECO:0000313" key="3">
    <source>
        <dbReference type="EMBL" id="SJK84710.1"/>
    </source>
</evidence>
<feature type="transmembrane region" description="Helical" evidence="1">
    <location>
        <begin position="136"/>
        <end position="156"/>
    </location>
</feature>
<feature type="transmembrane region" description="Helical" evidence="1">
    <location>
        <begin position="191"/>
        <end position="209"/>
    </location>
</feature>
<feature type="transmembrane region" description="Helical" evidence="1">
    <location>
        <begin position="92"/>
        <end position="116"/>
    </location>
</feature>
<name>A0A1N5UCE2_9ARCH</name>
<keyword evidence="1" id="KW-1133">Transmembrane helix</keyword>
<dbReference type="STRING" id="1673428.CPM_0863"/>
<gene>
    <name evidence="3" type="ORF">CPM_0863</name>
    <name evidence="2" type="ORF">CSP5_0866</name>
</gene>
<dbReference type="EMBL" id="LT671858">
    <property type="protein sequence ID" value="SIM57599.1"/>
    <property type="molecule type" value="Genomic_DNA"/>
</dbReference>
<dbReference type="AlphaFoldDB" id="A0A1N5UCE2"/>
<reference evidence="3" key="3">
    <citation type="submission" date="2016-06" db="EMBL/GenBank/DDBJ databases">
        <authorList>
            <person name="Olsen C.W."/>
            <person name="Carey S."/>
            <person name="Hinshaw L."/>
            <person name="Karasin A.I."/>
        </authorList>
    </citation>
    <scope>NUCLEOTIDE SEQUENCE [LARGE SCALE GENOMIC DNA]</scope>
    <source>
        <strain evidence="3">PM4</strain>
    </source>
</reference>
<keyword evidence="1" id="KW-0812">Transmembrane</keyword>
<keyword evidence="4" id="KW-1185">Reference proteome</keyword>
<organism evidence="2 5">
    <name type="scientific">Cuniculiplasma divulgatum</name>
    <dbReference type="NCBI Taxonomy" id="1673428"/>
    <lineage>
        <taxon>Archaea</taxon>
        <taxon>Methanobacteriati</taxon>
        <taxon>Thermoplasmatota</taxon>
        <taxon>Thermoplasmata</taxon>
        <taxon>Thermoplasmatales</taxon>
        <taxon>Cuniculiplasmataceae</taxon>
        <taxon>Cuniculiplasma</taxon>
    </lineage>
</organism>
<feature type="transmembrane region" description="Helical" evidence="1">
    <location>
        <begin position="61"/>
        <end position="80"/>
    </location>
</feature>
<evidence type="ECO:0000256" key="1">
    <source>
        <dbReference type="SAM" id="Phobius"/>
    </source>
</evidence>
<dbReference type="KEGG" id="cdiv:CPM_0863"/>
<dbReference type="GeneID" id="41588140"/>
<reference evidence="4" key="2">
    <citation type="submission" date="2016-06" db="EMBL/GenBank/DDBJ databases">
        <authorList>
            <person name="Toshchakov V.S."/>
        </authorList>
    </citation>
    <scope>NUCLEOTIDE SEQUENCE [LARGE SCALE GENOMIC DNA]</scope>
    <source>
        <strain>PM4 (JCM 30641</strain>
        <strain evidence="4">\VKM B-2940)</strain>
    </source>
</reference>
<dbReference type="RefSeq" id="WP_021788670.1">
    <property type="nucleotide sequence ID" value="NZ_LT671858.1"/>
</dbReference>
<proteinExistence type="predicted"/>
<protein>
    <submittedName>
        <fullName evidence="2">Multipass membrane protein</fullName>
    </submittedName>
</protein>
<feature type="transmembrane region" description="Helical" evidence="1">
    <location>
        <begin position="168"/>
        <end position="185"/>
    </location>
</feature>
<feature type="transmembrane region" description="Helical" evidence="1">
    <location>
        <begin position="257"/>
        <end position="273"/>
    </location>
</feature>
<dbReference type="Proteomes" id="UP000187822">
    <property type="component" value="Chromosome I"/>
</dbReference>
<sequence length="350" mass="40207">MDIYADFHNIKKIILSLTILFCLLIMWHYGIVAIFYVLLFSIVLSGVIAVIYSLWMDSNSYHEASGVWVFPFIAYLFLRLDFSRNITNMIKLIEIPFLSDSIIWILVGIFIINFVIHLEPHNAIQNDSADQYESYGYWLSISTIIGMGITIILSGLTKGYIFILPDTYMIPIFYGSIILSSQFRFPVTGRRSINGIVIILLLYSTMAIYENIIKGTFPPIIPILIELILLISFFWMAMKPEEREGKYTGSVISYPHYRIKFFLVVVWFLILYFTIPKEYQLVESVLIFPLIFFSEFIVDLFKGIRASSLSGKGGIIGGAGPFDSLYSTFSFTIFVYLVFEIILMKKFSGI</sequence>
<accession>A0A1N5UCE2</accession>
<reference evidence="2 5" key="1">
    <citation type="submission" date="2016-04" db="EMBL/GenBank/DDBJ databases">
        <authorList>
            <person name="Evans L.H."/>
            <person name="Alamgir A."/>
            <person name="Owens N."/>
            <person name="Weber N.D."/>
            <person name="Virtaneva K."/>
            <person name="Barbian K."/>
            <person name="Babar A."/>
            <person name="Rosenke K."/>
        </authorList>
    </citation>
    <scope>NUCLEOTIDE SEQUENCE [LARGE SCALE GENOMIC DNA]</scope>
    <source>
        <strain evidence="2">S5</strain>
        <strain evidence="5">S5(T) (JCM 30642 \VKM B-2941)</strain>
    </source>
</reference>
<keyword evidence="1" id="KW-0472">Membrane</keyword>
<evidence type="ECO:0000313" key="5">
    <source>
        <dbReference type="Proteomes" id="UP000195607"/>
    </source>
</evidence>
<feature type="transmembrane region" description="Helical" evidence="1">
    <location>
        <begin position="36"/>
        <end position="55"/>
    </location>
</feature>
<feature type="transmembrane region" description="Helical" evidence="1">
    <location>
        <begin position="12"/>
        <end position="29"/>
    </location>
</feature>
<evidence type="ECO:0000313" key="4">
    <source>
        <dbReference type="Proteomes" id="UP000187822"/>
    </source>
</evidence>
<dbReference type="Proteomes" id="UP000195607">
    <property type="component" value="Chromosome I"/>
</dbReference>
<dbReference type="EMBL" id="LT719092">
    <property type="protein sequence ID" value="SJK84710.1"/>
    <property type="molecule type" value="Genomic_DNA"/>
</dbReference>